<reference evidence="1 2" key="1">
    <citation type="submission" date="2017-08" db="EMBL/GenBank/DDBJ databases">
        <title>Complete Genome Sequence of Streptomyces formicae KY5, the formicamycin producer.</title>
        <authorList>
            <person name="Holmes N.A."/>
            <person name="Devine R."/>
            <person name="Qin Z."/>
            <person name="Seipke R.F."/>
            <person name="Wilkinson B."/>
            <person name="Hutchings M.I."/>
        </authorList>
    </citation>
    <scope>NUCLEOTIDE SEQUENCE [LARGE SCALE GENOMIC DNA]</scope>
    <source>
        <strain evidence="1 2">KY5</strain>
    </source>
</reference>
<gene>
    <name evidence="1" type="ORF">KY5_0269</name>
</gene>
<dbReference type="KEGG" id="sfk:KY5_0269"/>
<keyword evidence="2" id="KW-1185">Reference proteome</keyword>
<proteinExistence type="predicted"/>
<protein>
    <submittedName>
        <fullName evidence="1">Uncharacterized protein</fullName>
    </submittedName>
</protein>
<name>A0A291Q1A2_9ACTN</name>
<dbReference type="AlphaFoldDB" id="A0A291Q1A2"/>
<dbReference type="RefSeq" id="WP_098240420.1">
    <property type="nucleotide sequence ID" value="NZ_CP022685.1"/>
</dbReference>
<evidence type="ECO:0000313" key="2">
    <source>
        <dbReference type="Proteomes" id="UP000221011"/>
    </source>
</evidence>
<sequence>MDNMTDGTEGFAPDSLDDVDHVDALIDQLETQFDDSQILTVGIVGTTQGCTAATKCTGSCPCAQ</sequence>
<accession>A0A291Q1A2</accession>
<evidence type="ECO:0000313" key="1">
    <source>
        <dbReference type="EMBL" id="ATL25287.1"/>
    </source>
</evidence>
<dbReference type="EMBL" id="CP022685">
    <property type="protein sequence ID" value="ATL25287.1"/>
    <property type="molecule type" value="Genomic_DNA"/>
</dbReference>
<dbReference type="Proteomes" id="UP000221011">
    <property type="component" value="Chromosome"/>
</dbReference>
<organism evidence="1 2">
    <name type="scientific">Streptomyces formicae</name>
    <dbReference type="NCBI Taxonomy" id="1616117"/>
    <lineage>
        <taxon>Bacteria</taxon>
        <taxon>Bacillati</taxon>
        <taxon>Actinomycetota</taxon>
        <taxon>Actinomycetes</taxon>
        <taxon>Kitasatosporales</taxon>
        <taxon>Streptomycetaceae</taxon>
        <taxon>Streptomyces</taxon>
    </lineage>
</organism>